<dbReference type="RefSeq" id="WP_170841440.1">
    <property type="nucleotide sequence ID" value="NZ_FOJI01000014.1"/>
</dbReference>
<sequence>MADIQKEVEDLAGALVLVEVAYSKGIINQATYEAVMNKFRRGETECNDNNN</sequence>
<accession>A0A1I0RCW8</accession>
<evidence type="ECO:0000313" key="1">
    <source>
        <dbReference type="EMBL" id="SEW38693.1"/>
    </source>
</evidence>
<dbReference type="AlphaFoldDB" id="A0A1I0RCW8"/>
<reference evidence="1 2" key="1">
    <citation type="submission" date="2016-10" db="EMBL/GenBank/DDBJ databases">
        <authorList>
            <person name="de Groot N.N."/>
        </authorList>
    </citation>
    <scope>NUCLEOTIDE SEQUENCE [LARGE SCALE GENOMIC DNA]</scope>
    <source>
        <strain evidence="1 2">DSM 9179</strain>
    </source>
</reference>
<evidence type="ECO:0000313" key="2">
    <source>
        <dbReference type="Proteomes" id="UP000199701"/>
    </source>
</evidence>
<dbReference type="EMBL" id="FOJI01000014">
    <property type="protein sequence ID" value="SEW38693.1"/>
    <property type="molecule type" value="Genomic_DNA"/>
</dbReference>
<gene>
    <name evidence="1" type="ORF">SAMN05421659_11424</name>
</gene>
<protein>
    <submittedName>
        <fullName evidence="1">Uncharacterized protein</fullName>
    </submittedName>
</protein>
<name>A0A1I0RCW8_9FIRM</name>
<proteinExistence type="predicted"/>
<keyword evidence="2" id="KW-1185">Reference proteome</keyword>
<organism evidence="1 2">
    <name type="scientific">[Clostridium] fimetarium</name>
    <dbReference type="NCBI Taxonomy" id="99656"/>
    <lineage>
        <taxon>Bacteria</taxon>
        <taxon>Bacillati</taxon>
        <taxon>Bacillota</taxon>
        <taxon>Clostridia</taxon>
        <taxon>Lachnospirales</taxon>
        <taxon>Lachnospiraceae</taxon>
    </lineage>
</organism>
<dbReference type="STRING" id="99656.SAMN05421659_11424"/>
<dbReference type="Proteomes" id="UP000199701">
    <property type="component" value="Unassembled WGS sequence"/>
</dbReference>